<dbReference type="EMBL" id="JAPEUV010000326">
    <property type="protein sequence ID" value="KAJ4329665.1"/>
    <property type="molecule type" value="Genomic_DNA"/>
</dbReference>
<keyword evidence="4" id="KW-1185">Reference proteome</keyword>
<feature type="region of interest" description="Disordered" evidence="1">
    <location>
        <begin position="295"/>
        <end position="320"/>
    </location>
</feature>
<feature type="transmembrane region" description="Helical" evidence="2">
    <location>
        <begin position="35"/>
        <end position="53"/>
    </location>
</feature>
<dbReference type="Proteomes" id="UP001140562">
    <property type="component" value="Unassembled WGS sequence"/>
</dbReference>
<feature type="transmembrane region" description="Helical" evidence="2">
    <location>
        <begin position="155"/>
        <end position="175"/>
    </location>
</feature>
<feature type="transmembrane region" description="Helical" evidence="2">
    <location>
        <begin position="125"/>
        <end position="146"/>
    </location>
</feature>
<keyword evidence="2" id="KW-0472">Membrane</keyword>
<keyword evidence="2" id="KW-1133">Transmembrane helix</keyword>
<evidence type="ECO:0000313" key="3">
    <source>
        <dbReference type="EMBL" id="KAJ4329665.1"/>
    </source>
</evidence>
<organism evidence="3 4">
    <name type="scientific">Didymella glomerata</name>
    <dbReference type="NCBI Taxonomy" id="749621"/>
    <lineage>
        <taxon>Eukaryota</taxon>
        <taxon>Fungi</taxon>
        <taxon>Dikarya</taxon>
        <taxon>Ascomycota</taxon>
        <taxon>Pezizomycotina</taxon>
        <taxon>Dothideomycetes</taxon>
        <taxon>Pleosporomycetidae</taxon>
        <taxon>Pleosporales</taxon>
        <taxon>Pleosporineae</taxon>
        <taxon>Didymellaceae</taxon>
        <taxon>Didymella</taxon>
    </lineage>
</organism>
<accession>A0A9W8WNR8</accession>
<feature type="transmembrane region" description="Helical" evidence="2">
    <location>
        <begin position="228"/>
        <end position="251"/>
    </location>
</feature>
<proteinExistence type="predicted"/>
<name>A0A9W8WNR8_9PLEO</name>
<feature type="transmembrane region" description="Helical" evidence="2">
    <location>
        <begin position="271"/>
        <end position="288"/>
    </location>
</feature>
<feature type="transmembrane region" description="Helical" evidence="2">
    <location>
        <begin position="86"/>
        <end position="105"/>
    </location>
</feature>
<evidence type="ECO:0000256" key="1">
    <source>
        <dbReference type="SAM" id="MobiDB-lite"/>
    </source>
</evidence>
<dbReference type="AlphaFoldDB" id="A0A9W8WNR8"/>
<keyword evidence="2" id="KW-0812">Transmembrane</keyword>
<feature type="transmembrane region" description="Helical" evidence="2">
    <location>
        <begin position="187"/>
        <end position="207"/>
    </location>
</feature>
<dbReference type="OrthoDB" id="3772759at2759"/>
<comment type="caution">
    <text evidence="3">The sequence shown here is derived from an EMBL/GenBank/DDBJ whole genome shotgun (WGS) entry which is preliminary data.</text>
</comment>
<evidence type="ECO:0000256" key="2">
    <source>
        <dbReference type="SAM" id="Phobius"/>
    </source>
</evidence>
<feature type="compositionally biased region" description="Polar residues" evidence="1">
    <location>
        <begin position="310"/>
        <end position="320"/>
    </location>
</feature>
<reference evidence="3" key="1">
    <citation type="submission" date="2022-10" db="EMBL/GenBank/DDBJ databases">
        <title>Tapping the CABI collections for fungal endophytes: first genome assemblies for Collariella, Neodidymelliopsis, Ascochyta clinopodiicola, Didymella pomorum, Didymosphaeria variabile, Neocosmospora piperis and Neocucurbitaria cava.</title>
        <authorList>
            <person name="Hill R."/>
        </authorList>
    </citation>
    <scope>NUCLEOTIDE SEQUENCE</scope>
    <source>
        <strain evidence="3">IMI 360193</strain>
    </source>
</reference>
<gene>
    <name evidence="3" type="ORF">N0V87_010674</name>
</gene>
<evidence type="ECO:0000313" key="4">
    <source>
        <dbReference type="Proteomes" id="UP001140562"/>
    </source>
</evidence>
<protein>
    <submittedName>
        <fullName evidence="3">Uncharacterized protein</fullName>
    </submittedName>
</protein>
<sequence length="320" mass="35863">MPFLPHDKEFKGDLSTLPKNAHAIQKLDDKLISSYSHHGFLLMTVTLIVFFIATRGLHDYLFPSLYNETWRKLAAEKKRTFTNHHVLISAKITMIALALIPYLLIVNGLAEFRDPFVRATAHTPASTATNGDVIVVATAIFIAMYLHELLYLSSLVSLISVMHHLGACIVASVMVTRNVRWEVESSTAAYTVLIMTYGIFDLLAGLWPRPCMVVRTIWPEKHRLNMRLCYAACALTLLGTVGETVVAMYLFGINHKAWSTTTQWVTPISHALFVWAQLSSSLIMWKLARKAERQLKRPSDEEKDAASLPASKTTPSVARP</sequence>